<dbReference type="Proteomes" id="UP000321424">
    <property type="component" value="Unassembled WGS sequence"/>
</dbReference>
<comment type="caution">
    <text evidence="1">The sequence shown here is derived from an EMBL/GenBank/DDBJ whole genome shotgun (WGS) entry which is preliminary data.</text>
</comment>
<protein>
    <recommendedName>
        <fullName evidence="3">DNA primase/polymerase bifunctional N-terminal domain-containing protein</fullName>
    </recommendedName>
</protein>
<accession>A0A511MEG8</accession>
<evidence type="ECO:0000313" key="2">
    <source>
        <dbReference type="Proteomes" id="UP000321424"/>
    </source>
</evidence>
<dbReference type="AlphaFoldDB" id="A0A511MEG8"/>
<reference evidence="1 2" key="1">
    <citation type="submission" date="2019-07" db="EMBL/GenBank/DDBJ databases">
        <title>Whole genome shotgun sequence of Nocardia ninae NBRC 108245.</title>
        <authorList>
            <person name="Hosoyama A."/>
            <person name="Uohara A."/>
            <person name="Ohji S."/>
            <person name="Ichikawa N."/>
        </authorList>
    </citation>
    <scope>NUCLEOTIDE SEQUENCE [LARGE SCALE GENOMIC DNA]</scope>
    <source>
        <strain evidence="1 2">NBRC 108245</strain>
    </source>
</reference>
<proteinExistence type="predicted"/>
<evidence type="ECO:0000313" key="1">
    <source>
        <dbReference type="EMBL" id="GEM38236.1"/>
    </source>
</evidence>
<dbReference type="EMBL" id="BJXA01000014">
    <property type="protein sequence ID" value="GEM38236.1"/>
    <property type="molecule type" value="Genomic_DNA"/>
</dbReference>
<organism evidence="1 2">
    <name type="scientific">Nocardia ninae NBRC 108245</name>
    <dbReference type="NCBI Taxonomy" id="1210091"/>
    <lineage>
        <taxon>Bacteria</taxon>
        <taxon>Bacillati</taxon>
        <taxon>Actinomycetota</taxon>
        <taxon>Actinomycetes</taxon>
        <taxon>Mycobacteriales</taxon>
        <taxon>Nocardiaceae</taxon>
        <taxon>Nocardia</taxon>
    </lineage>
</organism>
<sequence length="155" mass="17390">MFESCHTPNEVADVYRRKFGLPVELFDRRAFIATGDTVGAVLMPPPLGLRVKKAFSDEVSVPIIRHFPRGGHWIFLASRRGRVRNRAITALMRHDGTVLSPRTRVWLPMTDAGIEWTWFSPPHPGAVLPTLPLVMHTALAVIDQDEMSSSPALKR</sequence>
<name>A0A511MEG8_9NOCA</name>
<gene>
    <name evidence="1" type="ORF">NN4_27550</name>
</gene>
<keyword evidence="2" id="KW-1185">Reference proteome</keyword>
<evidence type="ECO:0008006" key="3">
    <source>
        <dbReference type="Google" id="ProtNLM"/>
    </source>
</evidence>